<evidence type="ECO:0000259" key="5">
    <source>
        <dbReference type="PROSITE" id="PS50931"/>
    </source>
</evidence>
<reference evidence="6 7" key="1">
    <citation type="submission" date="2020-09" db="EMBL/GenBank/DDBJ databases">
        <title>Complete genome sequence of an Arctic sea ice bacterium Marinomonas arctica BSI20414.</title>
        <authorList>
            <person name="Liao L."/>
            <person name="Chen B."/>
        </authorList>
    </citation>
    <scope>NUCLEOTIDE SEQUENCE [LARGE SCALE GENOMIC DNA]</scope>
    <source>
        <strain evidence="6 7">BSI20414</strain>
    </source>
</reference>
<dbReference type="InterPro" id="IPR050950">
    <property type="entry name" value="HTH-type_LysR_regulators"/>
</dbReference>
<dbReference type="SUPFAM" id="SSF53850">
    <property type="entry name" value="Periplasmic binding protein-like II"/>
    <property type="match status" value="1"/>
</dbReference>
<evidence type="ECO:0000256" key="2">
    <source>
        <dbReference type="ARBA" id="ARBA00023015"/>
    </source>
</evidence>
<dbReference type="AlphaFoldDB" id="A0A7H1J8E7"/>
<protein>
    <submittedName>
        <fullName evidence="6">LysR family transcriptional regulator</fullName>
    </submittedName>
</protein>
<dbReference type="GO" id="GO:0005829">
    <property type="term" value="C:cytosol"/>
    <property type="evidence" value="ECO:0007669"/>
    <property type="project" value="TreeGrafter"/>
</dbReference>
<dbReference type="KEGG" id="mard:IBG28_03695"/>
<dbReference type="PANTHER" id="PTHR30419">
    <property type="entry name" value="HTH-TYPE TRANSCRIPTIONAL REGULATOR YBHD"/>
    <property type="match status" value="1"/>
</dbReference>
<evidence type="ECO:0000256" key="3">
    <source>
        <dbReference type="ARBA" id="ARBA00023125"/>
    </source>
</evidence>
<dbReference type="InterPro" id="IPR000847">
    <property type="entry name" value="LysR_HTH_N"/>
</dbReference>
<dbReference type="Pfam" id="PF03466">
    <property type="entry name" value="LysR_substrate"/>
    <property type="match status" value="1"/>
</dbReference>
<evidence type="ECO:0000256" key="4">
    <source>
        <dbReference type="ARBA" id="ARBA00023163"/>
    </source>
</evidence>
<dbReference type="PROSITE" id="PS50931">
    <property type="entry name" value="HTH_LYSR"/>
    <property type="match status" value="1"/>
</dbReference>
<keyword evidence="2" id="KW-0805">Transcription regulation</keyword>
<dbReference type="InterPro" id="IPR036390">
    <property type="entry name" value="WH_DNA-bd_sf"/>
</dbReference>
<organism evidence="6 7">
    <name type="scientific">Marinomonas arctica</name>
    <dbReference type="NCBI Taxonomy" id="383750"/>
    <lineage>
        <taxon>Bacteria</taxon>
        <taxon>Pseudomonadati</taxon>
        <taxon>Pseudomonadota</taxon>
        <taxon>Gammaproteobacteria</taxon>
        <taxon>Oceanospirillales</taxon>
        <taxon>Oceanospirillaceae</taxon>
        <taxon>Marinomonas</taxon>
    </lineage>
</organism>
<keyword evidence="7" id="KW-1185">Reference proteome</keyword>
<dbReference type="GO" id="GO:0003677">
    <property type="term" value="F:DNA binding"/>
    <property type="evidence" value="ECO:0007669"/>
    <property type="project" value="UniProtKB-KW"/>
</dbReference>
<sequence length="314" mass="34865">MKAALRLQDTALRYFLEVARYGSISEASLHLNVAASAISRQINSLEDILGTTLFERRPRGMELSAAGEMLAVYARKNALESDRVVSEIAALEGLNRGHVNISCSEGFAMEFLPRNIANFRKKHEGIHFHINVSSPAEVSRRVSHGDADIGVTLNLSPAKDIQVAYRQPSPVVAVVHPNHPLANKKTVTLAQLQPYPIALPEENTTVRQLFDICCSRLNLLFDPVLVSNNMATLNRFTTYEGGVHLAGEISMRHQLAANELVAIPIRDRGMDIRNIEVQTLSGRTLPAAVRVFLNYMIEKMQHEENIEDRHSALS</sequence>
<evidence type="ECO:0000313" key="7">
    <source>
        <dbReference type="Proteomes" id="UP000516370"/>
    </source>
</evidence>
<proteinExistence type="inferred from homology"/>
<gene>
    <name evidence="6" type="ORF">IBG28_03695</name>
</gene>
<dbReference type="Gene3D" id="1.10.10.10">
    <property type="entry name" value="Winged helix-like DNA-binding domain superfamily/Winged helix DNA-binding domain"/>
    <property type="match status" value="1"/>
</dbReference>
<comment type="similarity">
    <text evidence="1">Belongs to the LysR transcriptional regulatory family.</text>
</comment>
<feature type="domain" description="HTH lysR-type" evidence="5">
    <location>
        <begin position="12"/>
        <end position="64"/>
    </location>
</feature>
<dbReference type="Pfam" id="PF00126">
    <property type="entry name" value="HTH_1"/>
    <property type="match status" value="1"/>
</dbReference>
<evidence type="ECO:0000256" key="1">
    <source>
        <dbReference type="ARBA" id="ARBA00009437"/>
    </source>
</evidence>
<dbReference type="Proteomes" id="UP000516370">
    <property type="component" value="Chromosome"/>
</dbReference>
<accession>A0A7H1J8E7</accession>
<evidence type="ECO:0000313" key="6">
    <source>
        <dbReference type="EMBL" id="QNT06763.1"/>
    </source>
</evidence>
<dbReference type="InterPro" id="IPR036388">
    <property type="entry name" value="WH-like_DNA-bd_sf"/>
</dbReference>
<dbReference type="RefSeq" id="WP_111608456.1">
    <property type="nucleotide sequence ID" value="NZ_BMLJ01000004.1"/>
</dbReference>
<dbReference type="OrthoDB" id="8839922at2"/>
<dbReference type="SUPFAM" id="SSF46785">
    <property type="entry name" value="Winged helix' DNA-binding domain"/>
    <property type="match status" value="1"/>
</dbReference>
<dbReference type="GO" id="GO:0003700">
    <property type="term" value="F:DNA-binding transcription factor activity"/>
    <property type="evidence" value="ECO:0007669"/>
    <property type="project" value="InterPro"/>
</dbReference>
<dbReference type="InterPro" id="IPR005119">
    <property type="entry name" value="LysR_subst-bd"/>
</dbReference>
<dbReference type="Gene3D" id="3.40.190.290">
    <property type="match status" value="1"/>
</dbReference>
<keyword evidence="4" id="KW-0804">Transcription</keyword>
<keyword evidence="3" id="KW-0238">DNA-binding</keyword>
<dbReference type="EMBL" id="CP061081">
    <property type="protein sequence ID" value="QNT06763.1"/>
    <property type="molecule type" value="Genomic_DNA"/>
</dbReference>
<name>A0A7H1J8E7_9GAMM</name>